<reference evidence="1" key="1">
    <citation type="submission" date="2020-11" db="EMBL/GenBank/DDBJ databases">
        <authorList>
            <person name="Tran Van P."/>
        </authorList>
    </citation>
    <scope>NUCLEOTIDE SEQUENCE</scope>
</reference>
<protein>
    <submittedName>
        <fullName evidence="1">Uncharacterized protein</fullName>
    </submittedName>
</protein>
<accession>A0A7R9KQ29</accession>
<keyword evidence="2" id="KW-1185">Reference proteome</keyword>
<dbReference type="EMBL" id="CAJPIZ010004335">
    <property type="protein sequence ID" value="CAG2107430.1"/>
    <property type="molecule type" value="Genomic_DNA"/>
</dbReference>
<dbReference type="EMBL" id="OC858910">
    <property type="protein sequence ID" value="CAD7627000.1"/>
    <property type="molecule type" value="Genomic_DNA"/>
</dbReference>
<organism evidence="1">
    <name type="scientific">Medioppia subpectinata</name>
    <dbReference type="NCBI Taxonomy" id="1979941"/>
    <lineage>
        <taxon>Eukaryota</taxon>
        <taxon>Metazoa</taxon>
        <taxon>Ecdysozoa</taxon>
        <taxon>Arthropoda</taxon>
        <taxon>Chelicerata</taxon>
        <taxon>Arachnida</taxon>
        <taxon>Acari</taxon>
        <taxon>Acariformes</taxon>
        <taxon>Sarcoptiformes</taxon>
        <taxon>Oribatida</taxon>
        <taxon>Brachypylina</taxon>
        <taxon>Oppioidea</taxon>
        <taxon>Oppiidae</taxon>
        <taxon>Medioppia</taxon>
    </lineage>
</organism>
<evidence type="ECO:0000313" key="2">
    <source>
        <dbReference type="Proteomes" id="UP000759131"/>
    </source>
</evidence>
<dbReference type="AlphaFoldDB" id="A0A7R9KQ29"/>
<gene>
    <name evidence="1" type="ORF">OSB1V03_LOCUS7430</name>
</gene>
<proteinExistence type="predicted"/>
<dbReference type="OrthoDB" id="74705at2759"/>
<dbReference type="Proteomes" id="UP000759131">
    <property type="component" value="Unassembled WGS sequence"/>
</dbReference>
<sequence>MKHKILVNKMTAYVGFEFEFIQSLIRSDLRNKVTARYLKKVAKLESCKGGDTSIHPHHSNTSLPIEEYTQTITTTTTATTPTTTCPTIASALWRPLWPPGITFAFHLDQTRWHPRGSTKTYRSNINLPVIKMSGTGGEAEQNDSSTVEYFVNEELEQMEDWLDEHPVFVEDYFVRKASRSLIDNWLLAHSAPVSAVQFRIYAMGRSVNFVYGHFVITFKL</sequence>
<name>A0A7R9KQ29_9ACAR</name>
<evidence type="ECO:0000313" key="1">
    <source>
        <dbReference type="EMBL" id="CAD7627000.1"/>
    </source>
</evidence>